<gene>
    <name evidence="1" type="ORF">EX87_14470</name>
</gene>
<dbReference type="AlphaFoldDB" id="A0A0F7C0V7"/>
<reference evidence="1" key="1">
    <citation type="submission" date="2015-03" db="EMBL/GenBank/DDBJ databases">
        <title>MIGS Cultured Bacterial/Archaeal sample from Brevibacillus laterosporus.</title>
        <authorList>
            <person name="Zeng D."/>
            <person name="Zhu L."/>
            <person name="Dong G."/>
            <person name="Ye W."/>
            <person name="Ren D."/>
            <person name="Wu L."/>
            <person name="Xu J."/>
            <person name="Li G."/>
            <person name="Guo L."/>
        </authorList>
    </citation>
    <scope>NUCLEOTIDE SEQUENCE</scope>
    <source>
        <strain evidence="1">B9</strain>
    </source>
</reference>
<proteinExistence type="predicted"/>
<accession>A0A0F7C0V7</accession>
<protein>
    <submittedName>
        <fullName evidence="1">Uncharacterized protein</fullName>
    </submittedName>
</protein>
<evidence type="ECO:0000313" key="1">
    <source>
        <dbReference type="EMBL" id="AKF94944.1"/>
    </source>
</evidence>
<organism evidence="1">
    <name type="scientific">Brevibacillus laterosporus</name>
    <name type="common">Bacillus laterosporus</name>
    <dbReference type="NCBI Taxonomy" id="1465"/>
    <lineage>
        <taxon>Bacteria</taxon>
        <taxon>Bacillati</taxon>
        <taxon>Bacillota</taxon>
        <taxon>Bacilli</taxon>
        <taxon>Bacillales</taxon>
        <taxon>Paenibacillaceae</taxon>
        <taxon>Brevibacillus</taxon>
    </lineage>
</organism>
<dbReference type="EMBL" id="CP011074">
    <property type="protein sequence ID" value="AKF94944.1"/>
    <property type="molecule type" value="Genomic_DNA"/>
</dbReference>
<name>A0A0F7C0V7_BRELA</name>
<sequence length="135" mass="14571">MVSGAFWRLSTTETTPQPEMTTLTKTIASFHYPAPTPRNPFGTKLYRVYLEVTVPKSIANTAQAALDRCMEVAKAAAYYVILPFLTPATMSGLPAAIPGALAAAIKAFGVCVASEPRLYPHANRIKVDIKSNRDA</sequence>